<evidence type="ECO:0000313" key="1">
    <source>
        <dbReference type="EMBL" id="GIY93506.1"/>
    </source>
</evidence>
<dbReference type="Proteomes" id="UP001054945">
    <property type="component" value="Unassembled WGS sequence"/>
</dbReference>
<organism evidence="1 2">
    <name type="scientific">Caerostris extrusa</name>
    <name type="common">Bark spider</name>
    <name type="synonym">Caerostris bankana</name>
    <dbReference type="NCBI Taxonomy" id="172846"/>
    <lineage>
        <taxon>Eukaryota</taxon>
        <taxon>Metazoa</taxon>
        <taxon>Ecdysozoa</taxon>
        <taxon>Arthropoda</taxon>
        <taxon>Chelicerata</taxon>
        <taxon>Arachnida</taxon>
        <taxon>Araneae</taxon>
        <taxon>Araneomorphae</taxon>
        <taxon>Entelegynae</taxon>
        <taxon>Araneoidea</taxon>
        <taxon>Araneidae</taxon>
        <taxon>Caerostris</taxon>
    </lineage>
</organism>
<dbReference type="EMBL" id="BPLR01017668">
    <property type="protein sequence ID" value="GIY93506.1"/>
    <property type="molecule type" value="Genomic_DNA"/>
</dbReference>
<reference evidence="1 2" key="1">
    <citation type="submission" date="2021-06" db="EMBL/GenBank/DDBJ databases">
        <title>Caerostris extrusa draft genome.</title>
        <authorList>
            <person name="Kono N."/>
            <person name="Arakawa K."/>
        </authorList>
    </citation>
    <scope>NUCLEOTIDE SEQUENCE [LARGE SCALE GENOMIC DNA]</scope>
</reference>
<evidence type="ECO:0000313" key="2">
    <source>
        <dbReference type="Proteomes" id="UP001054945"/>
    </source>
</evidence>
<accession>A0AAV4XEY7</accession>
<proteinExistence type="predicted"/>
<comment type="caution">
    <text evidence="1">The sequence shown here is derived from an EMBL/GenBank/DDBJ whole genome shotgun (WGS) entry which is preliminary data.</text>
</comment>
<gene>
    <name evidence="1" type="ORF">CEXT_767571</name>
</gene>
<sequence>MLFDFEITERFREPVLVGLFKYADQLSKKTGIFPTRQPDRYSTRIRKIYEVLLRAEMRNMYNYRSLFILMPRSTNASTHSEHISTIPLMFLCTEFLWKPTRPFRMNTKRIKKKL</sequence>
<keyword evidence="2" id="KW-1185">Reference proteome</keyword>
<dbReference type="AlphaFoldDB" id="A0AAV4XEY7"/>
<name>A0AAV4XEY7_CAEEX</name>
<protein>
    <submittedName>
        <fullName evidence="1">Uncharacterized protein</fullName>
    </submittedName>
</protein>